<dbReference type="EMBL" id="NQYH01000009">
    <property type="protein sequence ID" value="RIY40364.1"/>
    <property type="molecule type" value="Genomic_DNA"/>
</dbReference>
<name>A0A3A1YV81_9BURK</name>
<dbReference type="CDD" id="cd05233">
    <property type="entry name" value="SDR_c"/>
    <property type="match status" value="1"/>
</dbReference>
<accession>A0A3A1YV81</accession>
<comment type="caution">
    <text evidence="3">The sequence shown here is derived from an EMBL/GenBank/DDBJ whole genome shotgun (WGS) entry which is preliminary data.</text>
</comment>
<dbReference type="Gene3D" id="3.40.50.720">
    <property type="entry name" value="NAD(P)-binding Rossmann-like Domain"/>
    <property type="match status" value="1"/>
</dbReference>
<dbReference type="Proteomes" id="UP000266206">
    <property type="component" value="Unassembled WGS sequence"/>
</dbReference>
<dbReference type="NCBIfam" id="NF005559">
    <property type="entry name" value="PRK07231.1"/>
    <property type="match status" value="1"/>
</dbReference>
<reference evidence="3 4" key="1">
    <citation type="submission" date="2017-08" db="EMBL/GenBank/DDBJ databases">
        <title>Pusillimonas indicus sp. nov., a member of the family Alcaligenaceae isolated from surface seawater.</title>
        <authorList>
            <person name="Li J."/>
        </authorList>
    </citation>
    <scope>NUCLEOTIDE SEQUENCE [LARGE SCALE GENOMIC DNA]</scope>
    <source>
        <strain evidence="3 4">L52-1-41</strain>
    </source>
</reference>
<dbReference type="InterPro" id="IPR020904">
    <property type="entry name" value="Sc_DH/Rdtase_CS"/>
</dbReference>
<dbReference type="GO" id="GO:0016491">
    <property type="term" value="F:oxidoreductase activity"/>
    <property type="evidence" value="ECO:0007669"/>
    <property type="project" value="UniProtKB-KW"/>
</dbReference>
<dbReference type="PROSITE" id="PS00061">
    <property type="entry name" value="ADH_SHORT"/>
    <property type="match status" value="1"/>
</dbReference>
<dbReference type="RefSeq" id="WP_119516449.1">
    <property type="nucleotide sequence ID" value="NZ_NQYH01000009.1"/>
</dbReference>
<dbReference type="SUPFAM" id="SSF51735">
    <property type="entry name" value="NAD(P)-binding Rossmann-fold domains"/>
    <property type="match status" value="1"/>
</dbReference>
<dbReference type="PRINTS" id="PR00081">
    <property type="entry name" value="GDHRDH"/>
</dbReference>
<keyword evidence="2" id="KW-0560">Oxidoreductase</keyword>
<evidence type="ECO:0000256" key="1">
    <source>
        <dbReference type="ARBA" id="ARBA00006484"/>
    </source>
</evidence>
<dbReference type="NCBIfam" id="NF006121">
    <property type="entry name" value="PRK08265.1"/>
    <property type="match status" value="1"/>
</dbReference>
<dbReference type="AlphaFoldDB" id="A0A3A1YV81"/>
<proteinExistence type="inferred from homology"/>
<evidence type="ECO:0000313" key="4">
    <source>
        <dbReference type="Proteomes" id="UP000266206"/>
    </source>
</evidence>
<comment type="similarity">
    <text evidence="1">Belongs to the short-chain dehydrogenases/reductases (SDR) family.</text>
</comment>
<dbReference type="InterPro" id="IPR036291">
    <property type="entry name" value="NAD(P)-bd_dom_sf"/>
</dbReference>
<dbReference type="FunFam" id="3.40.50.720:FF:000084">
    <property type="entry name" value="Short-chain dehydrogenase reductase"/>
    <property type="match status" value="1"/>
</dbReference>
<sequence length="262" mass="27811">MQDMQEKVAIVTGGATLIGAAVAQAFHDRGAAVVIADIDEEGGARVADKLGARALFVKTDLSDDTQIASCVNEAVAQFGGVDFLVNLACSYVDDGIEASRDDWHQSYDVNVVGSVMMMKACRPHMIQRGGGAIVNFSSISAKVAQTGRWLYPVTKAAIAQLTRNMAMDLAQDRIRVNSVSPGWTWSRIMDELTGGDRAKTDRVAAPYHLLGRVGDPDEIAQGVVFLCSSNASFITGTDLAVDGGYSAMGPEQAVPAIPRLCE</sequence>
<dbReference type="PANTHER" id="PTHR24321">
    <property type="entry name" value="DEHYDROGENASES, SHORT CHAIN"/>
    <property type="match status" value="1"/>
</dbReference>
<dbReference type="Pfam" id="PF13561">
    <property type="entry name" value="adh_short_C2"/>
    <property type="match status" value="1"/>
</dbReference>
<dbReference type="PRINTS" id="PR00080">
    <property type="entry name" value="SDRFAMILY"/>
</dbReference>
<dbReference type="InterPro" id="IPR002347">
    <property type="entry name" value="SDR_fam"/>
</dbReference>
<gene>
    <name evidence="3" type="ORF">CJP73_10890</name>
</gene>
<evidence type="ECO:0000313" key="3">
    <source>
        <dbReference type="EMBL" id="RIY40364.1"/>
    </source>
</evidence>
<dbReference type="PANTHER" id="PTHR24321:SF8">
    <property type="entry name" value="ESTRADIOL 17-BETA-DEHYDROGENASE 8-RELATED"/>
    <property type="match status" value="1"/>
</dbReference>
<organism evidence="3 4">
    <name type="scientific">Neopusillimonas maritima</name>
    <dbReference type="NCBI Taxonomy" id="2026239"/>
    <lineage>
        <taxon>Bacteria</taxon>
        <taxon>Pseudomonadati</taxon>
        <taxon>Pseudomonadota</taxon>
        <taxon>Betaproteobacteria</taxon>
        <taxon>Burkholderiales</taxon>
        <taxon>Alcaligenaceae</taxon>
        <taxon>Neopusillimonas</taxon>
    </lineage>
</organism>
<protein>
    <submittedName>
        <fullName evidence="3">Short-chain dehydrogenase</fullName>
    </submittedName>
</protein>
<dbReference type="OrthoDB" id="9806974at2"/>
<evidence type="ECO:0000256" key="2">
    <source>
        <dbReference type="ARBA" id="ARBA00023002"/>
    </source>
</evidence>